<keyword evidence="4" id="KW-1185">Reference proteome</keyword>
<evidence type="ECO:0000313" key="3">
    <source>
        <dbReference type="EMBL" id="MBV4396581.1"/>
    </source>
</evidence>
<evidence type="ECO:0000256" key="1">
    <source>
        <dbReference type="HAMAP-Rule" id="MF_02231"/>
    </source>
</evidence>
<proteinExistence type="inferred from homology"/>
<dbReference type="InterPro" id="IPR016830">
    <property type="entry name" value="UbiT"/>
</dbReference>
<name>A0ABS6NMZ9_9BURK</name>
<dbReference type="EMBL" id="JAHSPR010000003">
    <property type="protein sequence ID" value="MBV4396581.1"/>
    <property type="molecule type" value="Genomic_DNA"/>
</dbReference>
<dbReference type="InterPro" id="IPR003033">
    <property type="entry name" value="SCP2_sterol-bd_dom"/>
</dbReference>
<sequence>MDKPFLLPPFVKTVFSKLPSYPGTFFFVNGLNLLLKKHLPEDVLARLEEKKLRLVVKDAGIAFDYSWRNRAFVACGRHPDEPDLIISSSLYDYWQMIQRKEDPDTLFFSRRMMIEGDTELGLMVKNTLDGIDLSVLSPEQVLKKLPGMQIIGRLVKPANDNDARHSSLT</sequence>
<dbReference type="Proteomes" id="UP000722165">
    <property type="component" value="Unassembled WGS sequence"/>
</dbReference>
<comment type="pathway">
    <text evidence="1">Cofactor biosynthesis; ubiquinone biosynthesis.</text>
</comment>
<dbReference type="Gene3D" id="3.30.1050.10">
    <property type="entry name" value="SCP2 sterol-binding domain"/>
    <property type="match status" value="1"/>
</dbReference>
<dbReference type="RefSeq" id="WP_217734724.1">
    <property type="nucleotide sequence ID" value="NZ_CP130490.1"/>
</dbReference>
<comment type="function">
    <text evidence="1">Required for O(2)-independent ubiquinone (coenzyme Q) biosynthesis. Likely functions as an accessory factor.</text>
</comment>
<feature type="domain" description="SCP2" evidence="2">
    <location>
        <begin position="34"/>
        <end position="129"/>
    </location>
</feature>
<protein>
    <recommendedName>
        <fullName evidence="1">Ubiquinone biosynthesis accessory factor UbiT</fullName>
    </recommendedName>
</protein>
<keyword evidence="1" id="KW-0831">Ubiquinone biosynthesis</keyword>
<dbReference type="HAMAP" id="MF_02231">
    <property type="entry name" value="UbiT"/>
    <property type="match status" value="1"/>
</dbReference>
<comment type="caution">
    <text evidence="3">The sequence shown here is derived from an EMBL/GenBank/DDBJ whole genome shotgun (WGS) entry which is preliminary data.</text>
</comment>
<dbReference type="SUPFAM" id="SSF55718">
    <property type="entry name" value="SCP-like"/>
    <property type="match status" value="1"/>
</dbReference>
<evidence type="ECO:0000313" key="4">
    <source>
        <dbReference type="Proteomes" id="UP000722165"/>
    </source>
</evidence>
<gene>
    <name evidence="1" type="primary">ubiT</name>
    <name evidence="3" type="ORF">KU392_04815</name>
</gene>
<dbReference type="Pfam" id="PF02036">
    <property type="entry name" value="SCP2"/>
    <property type="match status" value="1"/>
</dbReference>
<dbReference type="InterPro" id="IPR036527">
    <property type="entry name" value="SCP2_sterol-bd_dom_sf"/>
</dbReference>
<organism evidence="3 4">
    <name type="scientific">Advenella alkanexedens</name>
    <dbReference type="NCBI Taxonomy" id="1481665"/>
    <lineage>
        <taxon>Bacteria</taxon>
        <taxon>Pseudomonadati</taxon>
        <taxon>Pseudomonadota</taxon>
        <taxon>Betaproteobacteria</taxon>
        <taxon>Burkholderiales</taxon>
        <taxon>Alcaligenaceae</taxon>
    </lineage>
</organism>
<reference evidence="3 4" key="1">
    <citation type="submission" date="2021-06" db="EMBL/GenBank/DDBJ databases">
        <authorList>
            <person name="Lu T."/>
            <person name="Wang Q."/>
            <person name="Han X."/>
        </authorList>
    </citation>
    <scope>NUCLEOTIDE SEQUENCE [LARGE SCALE GENOMIC DNA]</scope>
    <source>
        <strain evidence="3 4">LAM0050</strain>
    </source>
</reference>
<evidence type="ECO:0000259" key="2">
    <source>
        <dbReference type="Pfam" id="PF02036"/>
    </source>
</evidence>
<accession>A0ABS6NMZ9</accession>
<comment type="similarity">
    <text evidence="1">Belongs to the UbiT family.</text>
</comment>